<gene>
    <name evidence="2" type="ORF">LA76x_2819</name>
</gene>
<name>A0A0S2FBP2_LYSAN</name>
<feature type="region of interest" description="Disordered" evidence="1">
    <location>
        <begin position="104"/>
        <end position="126"/>
    </location>
</feature>
<dbReference type="Proteomes" id="UP000060787">
    <property type="component" value="Chromosome"/>
</dbReference>
<feature type="region of interest" description="Disordered" evidence="1">
    <location>
        <begin position="189"/>
        <end position="211"/>
    </location>
</feature>
<dbReference type="EMBL" id="CP011129">
    <property type="protein sequence ID" value="ALN80949.1"/>
    <property type="molecule type" value="Genomic_DNA"/>
</dbReference>
<dbReference type="RefSeq" id="WP_057918128.1">
    <property type="nucleotide sequence ID" value="NZ_CP011129.1"/>
</dbReference>
<dbReference type="AlphaFoldDB" id="A0A0S2FBP2"/>
<keyword evidence="3" id="KW-1185">Reference proteome</keyword>
<dbReference type="PATRIC" id="fig|84531.8.peg.2832"/>
<feature type="compositionally biased region" description="Basic and acidic residues" evidence="1">
    <location>
        <begin position="1"/>
        <end position="10"/>
    </location>
</feature>
<evidence type="ECO:0000256" key="1">
    <source>
        <dbReference type="SAM" id="MobiDB-lite"/>
    </source>
</evidence>
<feature type="region of interest" description="Disordered" evidence="1">
    <location>
        <begin position="1"/>
        <end position="37"/>
    </location>
</feature>
<evidence type="ECO:0000313" key="2">
    <source>
        <dbReference type="EMBL" id="ALN80949.1"/>
    </source>
</evidence>
<evidence type="ECO:0000313" key="3">
    <source>
        <dbReference type="Proteomes" id="UP000060787"/>
    </source>
</evidence>
<dbReference type="KEGG" id="lab:LA76x_2819"/>
<reference evidence="2 3" key="1">
    <citation type="journal article" date="2015" name="BMC Genomics">
        <title>Comparative genomics and metabolic profiling of the genus Lysobacter.</title>
        <authorList>
            <person name="de Bruijn I."/>
            <person name="Cheng X."/>
            <person name="de Jager V."/>
            <person name="Exposito R.G."/>
            <person name="Watrous J."/>
            <person name="Patel N."/>
            <person name="Postma J."/>
            <person name="Dorrestein P.C."/>
            <person name="Kobayashi D."/>
            <person name="Raaijmakers J.M."/>
        </authorList>
    </citation>
    <scope>NUCLEOTIDE SEQUENCE [LARGE SCALE GENOMIC DNA]</scope>
    <source>
        <strain evidence="2 3">76</strain>
    </source>
</reference>
<dbReference type="STRING" id="84531.LA76x_2819"/>
<organism evidence="2 3">
    <name type="scientific">Lysobacter antibioticus</name>
    <dbReference type="NCBI Taxonomy" id="84531"/>
    <lineage>
        <taxon>Bacteria</taxon>
        <taxon>Pseudomonadati</taxon>
        <taxon>Pseudomonadota</taxon>
        <taxon>Gammaproteobacteria</taxon>
        <taxon>Lysobacterales</taxon>
        <taxon>Lysobacteraceae</taxon>
        <taxon>Lysobacter</taxon>
    </lineage>
</organism>
<accession>A0A0S2FBP2</accession>
<protein>
    <submittedName>
        <fullName evidence="2">Uncharacterized protein</fullName>
    </submittedName>
</protein>
<sequence length="211" mass="23622">MERHSIERNLLKPASQAVASPFAVRPNDTEQKAPSDAARIVARMPSSQLRPDPADLLQPVSSQSGRMRLPAHMSLIAPLTKPRSPFKPPPSAWLRKMLKLPLPSQQQSLPKRVEVPEPPPRLEVPRANLSRLPGRELPVPELGPKAKWLWSFVTTLFDQDPGLDPDPLHMFGPSSSTYLFQQAQDALKEEGEGHDLQFEGKFDFPPRRGTR</sequence>
<proteinExistence type="predicted"/>